<keyword evidence="1" id="KW-0677">Repeat</keyword>
<evidence type="ECO:0000313" key="4">
    <source>
        <dbReference type="Proteomes" id="UP000492821"/>
    </source>
</evidence>
<feature type="region of interest" description="Disordered" evidence="2">
    <location>
        <begin position="188"/>
        <end position="373"/>
    </location>
</feature>
<reference evidence="4" key="1">
    <citation type="journal article" date="2013" name="Genetics">
        <title>The draft genome and transcriptome of Panagrellus redivivus are shaped by the harsh demands of a free-living lifestyle.</title>
        <authorList>
            <person name="Srinivasan J."/>
            <person name="Dillman A.R."/>
            <person name="Macchietto M.G."/>
            <person name="Heikkinen L."/>
            <person name="Lakso M."/>
            <person name="Fracchia K.M."/>
            <person name="Antoshechkin I."/>
            <person name="Mortazavi A."/>
            <person name="Wong G."/>
            <person name="Sternberg P.W."/>
        </authorList>
    </citation>
    <scope>NUCLEOTIDE SEQUENCE [LARGE SCALE GENOMIC DNA]</scope>
    <source>
        <strain evidence="4">MT8872</strain>
    </source>
</reference>
<dbReference type="Pfam" id="PF01391">
    <property type="entry name" value="Collagen"/>
    <property type="match status" value="2"/>
</dbReference>
<reference evidence="5" key="2">
    <citation type="submission" date="2020-10" db="UniProtKB">
        <authorList>
            <consortium name="WormBaseParasite"/>
        </authorList>
    </citation>
    <scope>IDENTIFICATION</scope>
</reference>
<feature type="compositionally biased region" description="Low complexity" evidence="2">
    <location>
        <begin position="333"/>
        <end position="342"/>
    </location>
</feature>
<keyword evidence="3" id="KW-0472">Membrane</keyword>
<protein>
    <submittedName>
        <fullName evidence="5">Col_cuticle_N domain-containing protein</fullName>
    </submittedName>
</protein>
<evidence type="ECO:0000256" key="1">
    <source>
        <dbReference type="ARBA" id="ARBA00022737"/>
    </source>
</evidence>
<dbReference type="PANTHER" id="PTHR24637:SF354">
    <property type="entry name" value="COLLAGEN"/>
    <property type="match status" value="1"/>
</dbReference>
<dbReference type="WBParaSite" id="Pan_g8154.t1">
    <property type="protein sequence ID" value="Pan_g8154.t1"/>
    <property type="gene ID" value="Pan_g8154"/>
</dbReference>
<evidence type="ECO:0000256" key="3">
    <source>
        <dbReference type="SAM" id="Phobius"/>
    </source>
</evidence>
<accession>A0A7E5A1J4</accession>
<dbReference type="PANTHER" id="PTHR24637">
    <property type="entry name" value="COLLAGEN"/>
    <property type="match status" value="1"/>
</dbReference>
<name>A0A7E5A1J4_PANRE</name>
<evidence type="ECO:0000256" key="2">
    <source>
        <dbReference type="SAM" id="MobiDB-lite"/>
    </source>
</evidence>
<sequence length="408" mass="42875">MSSPTYSGNGWDEVDDVKVMAKKGRCATRKPLKNDTCVGTARKKMWDNSRGVDPDSNASGGAAGCLEIPIPSPMRKLDFTSAELWAKIDAVDERRETAYKAVLIISLCATLSAWVAIGSVFPLLYTFINLSNNQIGHVLEFCEDTATSVVHDSRELFELYATHAAEHRELQLAANASSNALHDVFKRQTGKKDKDCPCTAPPGPPGEPGRSGLKGTPGTPGPKGNPAVLPCQPPPDYKKWCTTPCPQGPQGPAGSRGPLGDKGPKGDNGKNGVNGVDGKRGPQGFRGKHGTPGFDGEDGEPGRDRVPEPFTPGPPGPMGEPGTQGPIGPPGMPGIEGPQGPMGTRGDSGRNGVPGQRGSPGLEGAVGAPGEDGEKGVCPTLCASDGGVFFIDPPEWFFKDEDNHRRRR</sequence>
<keyword evidence="4" id="KW-1185">Reference proteome</keyword>
<feature type="compositionally biased region" description="Low complexity" evidence="2">
    <location>
        <begin position="214"/>
        <end position="226"/>
    </location>
</feature>
<keyword evidence="3" id="KW-1133">Transmembrane helix</keyword>
<feature type="compositionally biased region" description="Pro residues" evidence="2">
    <location>
        <begin position="309"/>
        <end position="318"/>
    </location>
</feature>
<organism evidence="4 5">
    <name type="scientific">Panagrellus redivivus</name>
    <name type="common">Microworm</name>
    <dbReference type="NCBI Taxonomy" id="6233"/>
    <lineage>
        <taxon>Eukaryota</taxon>
        <taxon>Metazoa</taxon>
        <taxon>Ecdysozoa</taxon>
        <taxon>Nematoda</taxon>
        <taxon>Chromadorea</taxon>
        <taxon>Rhabditida</taxon>
        <taxon>Tylenchina</taxon>
        <taxon>Panagrolaimomorpha</taxon>
        <taxon>Panagrolaimoidea</taxon>
        <taxon>Panagrolaimidae</taxon>
        <taxon>Panagrellus</taxon>
    </lineage>
</organism>
<evidence type="ECO:0000313" key="5">
    <source>
        <dbReference type="WBParaSite" id="Pan_g8154.t1"/>
    </source>
</evidence>
<keyword evidence="3" id="KW-0812">Transmembrane</keyword>
<dbReference type="Proteomes" id="UP000492821">
    <property type="component" value="Unassembled WGS sequence"/>
</dbReference>
<feature type="transmembrane region" description="Helical" evidence="3">
    <location>
        <begin position="101"/>
        <end position="125"/>
    </location>
</feature>
<dbReference type="InterPro" id="IPR008160">
    <property type="entry name" value="Collagen"/>
</dbReference>
<proteinExistence type="predicted"/>
<dbReference type="AlphaFoldDB" id="A0A7E5A1J4"/>